<dbReference type="GO" id="GO:0016020">
    <property type="term" value="C:membrane"/>
    <property type="evidence" value="ECO:0007669"/>
    <property type="project" value="UniProtKB-SubCell"/>
</dbReference>
<proteinExistence type="predicted"/>
<name>A0A640KG54_LEITA</name>
<feature type="transmembrane region" description="Helical" evidence="6">
    <location>
        <begin position="23"/>
        <end position="46"/>
    </location>
</feature>
<dbReference type="AlphaFoldDB" id="A0A640KG54"/>
<feature type="compositionally biased region" description="Basic and acidic residues" evidence="5">
    <location>
        <begin position="107"/>
        <end position="120"/>
    </location>
</feature>
<protein>
    <recommendedName>
        <fullName evidence="7">Sugar phosphate transporter domain-containing protein</fullName>
    </recommendedName>
</protein>
<evidence type="ECO:0000256" key="2">
    <source>
        <dbReference type="ARBA" id="ARBA00022692"/>
    </source>
</evidence>
<organism evidence="8 9">
    <name type="scientific">Leishmania tarentolae</name>
    <name type="common">Sauroleishmania tarentolae</name>
    <dbReference type="NCBI Taxonomy" id="5689"/>
    <lineage>
        <taxon>Eukaryota</taxon>
        <taxon>Discoba</taxon>
        <taxon>Euglenozoa</taxon>
        <taxon>Kinetoplastea</taxon>
        <taxon>Metakinetoplastina</taxon>
        <taxon>Trypanosomatida</taxon>
        <taxon>Trypanosomatidae</taxon>
        <taxon>Leishmaniinae</taxon>
        <taxon>Leishmania</taxon>
        <taxon>lizard Leishmania</taxon>
    </lineage>
</organism>
<dbReference type="PANTHER" id="PTHR11132">
    <property type="entry name" value="SOLUTE CARRIER FAMILY 35"/>
    <property type="match status" value="1"/>
</dbReference>
<comment type="caution">
    <text evidence="8">The sequence shown here is derived from an EMBL/GenBank/DDBJ whole genome shotgun (WGS) entry which is preliminary data.</text>
</comment>
<evidence type="ECO:0000256" key="3">
    <source>
        <dbReference type="ARBA" id="ARBA00022989"/>
    </source>
</evidence>
<evidence type="ECO:0000259" key="7">
    <source>
        <dbReference type="Pfam" id="PF03151"/>
    </source>
</evidence>
<feature type="region of interest" description="Disordered" evidence="5">
    <location>
        <begin position="107"/>
        <end position="132"/>
    </location>
</feature>
<keyword evidence="2 6" id="KW-0812">Transmembrane</keyword>
<dbReference type="InterPro" id="IPR050186">
    <property type="entry name" value="TPT_transporter"/>
</dbReference>
<keyword evidence="4 6" id="KW-0472">Membrane</keyword>
<dbReference type="EMBL" id="BLBS01000024">
    <property type="protein sequence ID" value="GET88044.1"/>
    <property type="molecule type" value="Genomic_DNA"/>
</dbReference>
<dbReference type="Pfam" id="PF03151">
    <property type="entry name" value="TPT"/>
    <property type="match status" value="1"/>
</dbReference>
<feature type="domain" description="Sugar phosphate transporter" evidence="7">
    <location>
        <begin position="2"/>
        <end position="96"/>
    </location>
</feature>
<keyword evidence="9" id="KW-1185">Reference proteome</keyword>
<dbReference type="InterPro" id="IPR004853">
    <property type="entry name" value="Sugar_P_trans_dom"/>
</dbReference>
<evidence type="ECO:0000313" key="9">
    <source>
        <dbReference type="Proteomes" id="UP000419144"/>
    </source>
</evidence>
<evidence type="ECO:0000256" key="6">
    <source>
        <dbReference type="SAM" id="Phobius"/>
    </source>
</evidence>
<evidence type="ECO:0000256" key="1">
    <source>
        <dbReference type="ARBA" id="ARBA00004141"/>
    </source>
</evidence>
<comment type="subcellular location">
    <subcellularLocation>
        <location evidence="1">Membrane</location>
        <topology evidence="1">Multi-pass membrane protein</topology>
    </subcellularLocation>
</comment>
<evidence type="ECO:0000256" key="4">
    <source>
        <dbReference type="ARBA" id="ARBA00023136"/>
    </source>
</evidence>
<dbReference type="Proteomes" id="UP000419144">
    <property type="component" value="Unassembled WGS sequence"/>
</dbReference>
<gene>
    <name evidence="8" type="ORF">LtaPh_1914400</name>
</gene>
<dbReference type="VEuPathDB" id="TriTrypDB:LtaPh_1914400"/>
<dbReference type="OrthoDB" id="5547497at2759"/>
<feature type="transmembrane region" description="Helical" evidence="6">
    <location>
        <begin position="80"/>
        <end position="97"/>
    </location>
</feature>
<evidence type="ECO:0000313" key="8">
    <source>
        <dbReference type="EMBL" id="GET88044.1"/>
    </source>
</evidence>
<evidence type="ECO:0000256" key="5">
    <source>
        <dbReference type="SAM" id="MobiDB-lite"/>
    </source>
</evidence>
<feature type="transmembrane region" description="Helical" evidence="6">
    <location>
        <begin position="53"/>
        <end position="74"/>
    </location>
</feature>
<dbReference type="SUPFAM" id="SSF103481">
    <property type="entry name" value="Multidrug resistance efflux transporter EmrE"/>
    <property type="match status" value="1"/>
</dbReference>
<sequence length="132" mass="15030">MLMLIPIAYFADDLYNKYYTPCWPTIIVIVFSSFLAFFVNISIFLVIGKTSPVTYNVLGHFKLCVILSLGFLFFGDNINARVFSGIVVTLFGVFWYTHLKMQEDDKKGENAKSHANHEGENLVFSEADEKNV</sequence>
<reference evidence="8" key="1">
    <citation type="submission" date="2019-11" db="EMBL/GenBank/DDBJ databases">
        <title>Leishmania tarentolae CDS.</title>
        <authorList>
            <person name="Goto Y."/>
            <person name="Yamagishi J."/>
        </authorList>
    </citation>
    <scope>NUCLEOTIDE SEQUENCE [LARGE SCALE GENOMIC DNA]</scope>
    <source>
        <strain evidence="8">Parrot Tar II</strain>
    </source>
</reference>
<keyword evidence="3 6" id="KW-1133">Transmembrane helix</keyword>
<accession>A0A640KG54</accession>
<dbReference type="InterPro" id="IPR037185">
    <property type="entry name" value="EmrE-like"/>
</dbReference>